<feature type="coiled-coil region" evidence="1">
    <location>
        <begin position="92"/>
        <end position="125"/>
    </location>
</feature>
<evidence type="ECO:0000256" key="2">
    <source>
        <dbReference type="SAM" id="MobiDB-lite"/>
    </source>
</evidence>
<gene>
    <name evidence="3" type="ORF">C1SCF055_LOCUS26321</name>
</gene>
<keyword evidence="5" id="KW-0489">Methyltransferase</keyword>
<evidence type="ECO:0000313" key="6">
    <source>
        <dbReference type="Proteomes" id="UP001152797"/>
    </source>
</evidence>
<evidence type="ECO:0000256" key="1">
    <source>
        <dbReference type="SAM" id="Coils"/>
    </source>
</evidence>
<comment type="caution">
    <text evidence="3">The sequence shown here is derived from an EMBL/GenBank/DDBJ whole genome shotgun (WGS) entry which is preliminary data.</text>
</comment>
<reference evidence="3" key="1">
    <citation type="submission" date="2022-10" db="EMBL/GenBank/DDBJ databases">
        <authorList>
            <person name="Chen Y."/>
            <person name="Dougan E. K."/>
            <person name="Chan C."/>
            <person name="Rhodes N."/>
            <person name="Thang M."/>
        </authorList>
    </citation>
    <scope>NUCLEOTIDE SEQUENCE</scope>
</reference>
<dbReference type="AlphaFoldDB" id="A0A9P1CYM7"/>
<evidence type="ECO:0000313" key="5">
    <source>
        <dbReference type="EMBL" id="CAL4787495.1"/>
    </source>
</evidence>
<dbReference type="GO" id="GO:0008168">
    <property type="term" value="F:methyltransferase activity"/>
    <property type="evidence" value="ECO:0007669"/>
    <property type="project" value="UniProtKB-KW"/>
</dbReference>
<dbReference type="OrthoDB" id="426898at2759"/>
<accession>A0A9P1CYM7</accession>
<dbReference type="EMBL" id="CAMXCT020002746">
    <property type="protein sequence ID" value="CAL1153558.1"/>
    <property type="molecule type" value="Genomic_DNA"/>
</dbReference>
<proteinExistence type="predicted"/>
<protein>
    <submittedName>
        <fullName evidence="5">Methyltransferase type 11 domain-containing protein</fullName>
    </submittedName>
</protein>
<evidence type="ECO:0000313" key="4">
    <source>
        <dbReference type="EMBL" id="CAL1153558.1"/>
    </source>
</evidence>
<reference evidence="4" key="2">
    <citation type="submission" date="2024-04" db="EMBL/GenBank/DDBJ databases">
        <authorList>
            <person name="Chen Y."/>
            <person name="Shah S."/>
            <person name="Dougan E. K."/>
            <person name="Thang M."/>
            <person name="Chan C."/>
        </authorList>
    </citation>
    <scope>NUCLEOTIDE SEQUENCE [LARGE SCALE GENOMIC DNA]</scope>
</reference>
<dbReference type="Proteomes" id="UP001152797">
    <property type="component" value="Unassembled WGS sequence"/>
</dbReference>
<keyword evidence="6" id="KW-1185">Reference proteome</keyword>
<evidence type="ECO:0000313" key="3">
    <source>
        <dbReference type="EMBL" id="CAI4000183.1"/>
    </source>
</evidence>
<dbReference type="EMBL" id="CAMXCT010002746">
    <property type="protein sequence ID" value="CAI4000183.1"/>
    <property type="molecule type" value="Genomic_DNA"/>
</dbReference>
<dbReference type="EMBL" id="CAMXCT030002746">
    <property type="protein sequence ID" value="CAL4787495.1"/>
    <property type="molecule type" value="Genomic_DNA"/>
</dbReference>
<keyword evidence="5" id="KW-0808">Transferase</keyword>
<organism evidence="3">
    <name type="scientific">Cladocopium goreaui</name>
    <dbReference type="NCBI Taxonomy" id="2562237"/>
    <lineage>
        <taxon>Eukaryota</taxon>
        <taxon>Sar</taxon>
        <taxon>Alveolata</taxon>
        <taxon>Dinophyceae</taxon>
        <taxon>Suessiales</taxon>
        <taxon>Symbiodiniaceae</taxon>
        <taxon>Cladocopium</taxon>
    </lineage>
</organism>
<name>A0A9P1CYM7_9DINO</name>
<keyword evidence="1" id="KW-0175">Coiled coil</keyword>
<sequence>MAVHSGEAVTQAGGTQRDARATLLAFLQRRFRQGGAEHETILLQAVEEVCAEETGQDVSERQFCQQLRVVGVALAEEIEKTKPSWAIEGQEVAVVAEELRQMRRRRQLAKEAFAAQEAIHQLLRERQQLWLSDEELEIYRRSAPVVGSKSWSKATVQWVLDELEVLTPGAAGDIRLLDVGSSYGAWDSLPKSLALDLAPAAPSVWRADFLQLQIEEMEMEEKDGDVFEINAHGELQTLRAGSLFVIEKTSLCRDTAQSAREKFQKALEAAGFQCQKYSAVGTLDGDSRPNRHAHAWHLRPNAERFQPSPLPTFKETRTVRGQETAGVPKGETPVDTKEATAISAGTPCRPQCKDSPHDPASSVKWHCRPK</sequence>
<dbReference type="GO" id="GO:0032259">
    <property type="term" value="P:methylation"/>
    <property type="evidence" value="ECO:0007669"/>
    <property type="project" value="UniProtKB-KW"/>
</dbReference>
<feature type="region of interest" description="Disordered" evidence="2">
    <location>
        <begin position="317"/>
        <end position="370"/>
    </location>
</feature>